<dbReference type="GO" id="GO:0016209">
    <property type="term" value="F:antioxidant activity"/>
    <property type="evidence" value="ECO:0007669"/>
    <property type="project" value="InterPro"/>
</dbReference>
<dbReference type="SUPFAM" id="SSF52833">
    <property type="entry name" value="Thioredoxin-like"/>
    <property type="match status" value="1"/>
</dbReference>
<gene>
    <name evidence="2" type="ORF">LCGC14_0999290</name>
</gene>
<dbReference type="EMBL" id="LAZR01003849">
    <property type="protein sequence ID" value="KKN14127.1"/>
    <property type="molecule type" value="Genomic_DNA"/>
</dbReference>
<dbReference type="PANTHER" id="PTHR42852">
    <property type="entry name" value="THIOL:DISULFIDE INTERCHANGE PROTEIN DSBE"/>
    <property type="match status" value="1"/>
</dbReference>
<comment type="caution">
    <text evidence="2">The sequence shown here is derived from an EMBL/GenBank/DDBJ whole genome shotgun (WGS) entry which is preliminary data.</text>
</comment>
<dbReference type="InterPro" id="IPR013766">
    <property type="entry name" value="Thioredoxin_domain"/>
</dbReference>
<feature type="domain" description="Thioredoxin" evidence="1">
    <location>
        <begin position="25"/>
        <end position="165"/>
    </location>
</feature>
<name>A0A0F9NQ14_9ZZZZ</name>
<dbReference type="Pfam" id="PF00578">
    <property type="entry name" value="AhpC-TSA"/>
    <property type="match status" value="1"/>
</dbReference>
<sequence>MKAQHRHILFALVLIAGLFLINWLNSSSGIRPDISFTDIDGQQHSMNDYAGKPMLLTFWATDCPGCIQEMPDLIALHDQYAKQGLVMIEVAMAHDSLAHIKAMRDERNMPFIITWDHKSEMAMAFDNVRVTPTHFLIAPNGDIIMRKIGNISADYMHEKLQKMGLVKS</sequence>
<dbReference type="InterPro" id="IPR000866">
    <property type="entry name" value="AhpC/TSA"/>
</dbReference>
<dbReference type="PANTHER" id="PTHR42852:SF18">
    <property type="entry name" value="CHROMOSOME UNDETERMINED SCAFFOLD_47, WHOLE GENOME SHOTGUN SEQUENCE"/>
    <property type="match status" value="1"/>
</dbReference>
<organism evidence="2">
    <name type="scientific">marine sediment metagenome</name>
    <dbReference type="NCBI Taxonomy" id="412755"/>
    <lineage>
        <taxon>unclassified sequences</taxon>
        <taxon>metagenomes</taxon>
        <taxon>ecological metagenomes</taxon>
    </lineage>
</organism>
<evidence type="ECO:0000313" key="2">
    <source>
        <dbReference type="EMBL" id="KKN14127.1"/>
    </source>
</evidence>
<dbReference type="Gene3D" id="3.40.30.10">
    <property type="entry name" value="Glutaredoxin"/>
    <property type="match status" value="1"/>
</dbReference>
<dbReference type="InterPro" id="IPR036249">
    <property type="entry name" value="Thioredoxin-like_sf"/>
</dbReference>
<dbReference type="PROSITE" id="PS51352">
    <property type="entry name" value="THIOREDOXIN_2"/>
    <property type="match status" value="1"/>
</dbReference>
<dbReference type="InterPro" id="IPR050553">
    <property type="entry name" value="Thioredoxin_ResA/DsbE_sf"/>
</dbReference>
<proteinExistence type="predicted"/>
<reference evidence="2" key="1">
    <citation type="journal article" date="2015" name="Nature">
        <title>Complex archaea that bridge the gap between prokaryotes and eukaryotes.</title>
        <authorList>
            <person name="Spang A."/>
            <person name="Saw J.H."/>
            <person name="Jorgensen S.L."/>
            <person name="Zaremba-Niedzwiedzka K."/>
            <person name="Martijn J."/>
            <person name="Lind A.E."/>
            <person name="van Eijk R."/>
            <person name="Schleper C."/>
            <person name="Guy L."/>
            <person name="Ettema T.J."/>
        </authorList>
    </citation>
    <scope>NUCLEOTIDE SEQUENCE</scope>
</reference>
<evidence type="ECO:0000259" key="1">
    <source>
        <dbReference type="PROSITE" id="PS51352"/>
    </source>
</evidence>
<dbReference type="GO" id="GO:0016491">
    <property type="term" value="F:oxidoreductase activity"/>
    <property type="evidence" value="ECO:0007669"/>
    <property type="project" value="InterPro"/>
</dbReference>
<protein>
    <recommendedName>
        <fullName evidence="1">Thioredoxin domain-containing protein</fullName>
    </recommendedName>
</protein>
<accession>A0A0F9NQ14</accession>
<dbReference type="AlphaFoldDB" id="A0A0F9NQ14"/>
<dbReference type="CDD" id="cd02966">
    <property type="entry name" value="TlpA_like_family"/>
    <property type="match status" value="1"/>
</dbReference>